<evidence type="ECO:0000313" key="4">
    <source>
        <dbReference type="EMBL" id="MBW3096945.1"/>
    </source>
</evidence>
<gene>
    <name evidence="4" type="ORF">KY465_06610</name>
</gene>
<dbReference type="InterPro" id="IPR051938">
    <property type="entry name" value="Apopto_cytoskel_mod"/>
</dbReference>
<accession>A0ABS6WPD2</accession>
<evidence type="ECO:0000313" key="5">
    <source>
        <dbReference type="Proteomes" id="UP001430804"/>
    </source>
</evidence>
<evidence type="ECO:0000256" key="1">
    <source>
        <dbReference type="ARBA" id="ARBA00023186"/>
    </source>
</evidence>
<keyword evidence="1" id="KW-0143">Chaperone</keyword>
<dbReference type="PROSITE" id="PS50076">
    <property type="entry name" value="DNAJ_2"/>
    <property type="match status" value="1"/>
</dbReference>
<feature type="region of interest" description="Disordered" evidence="2">
    <location>
        <begin position="65"/>
        <end position="100"/>
    </location>
</feature>
<dbReference type="Proteomes" id="UP001430804">
    <property type="component" value="Unassembled WGS sequence"/>
</dbReference>
<dbReference type="CDD" id="cd06257">
    <property type="entry name" value="DnaJ"/>
    <property type="match status" value="1"/>
</dbReference>
<dbReference type="Pfam" id="PF00226">
    <property type="entry name" value="DnaJ"/>
    <property type="match status" value="1"/>
</dbReference>
<proteinExistence type="predicted"/>
<evidence type="ECO:0000256" key="2">
    <source>
        <dbReference type="SAM" id="MobiDB-lite"/>
    </source>
</evidence>
<dbReference type="PANTHER" id="PTHR44145">
    <property type="entry name" value="DNAJ HOMOLOG SUBFAMILY A MEMBER 3, MITOCHONDRIAL"/>
    <property type="match status" value="1"/>
</dbReference>
<feature type="compositionally biased region" description="Low complexity" evidence="2">
    <location>
        <begin position="82"/>
        <end position="94"/>
    </location>
</feature>
<dbReference type="RefSeq" id="WP_219200907.1">
    <property type="nucleotide sequence ID" value="NZ_JAHWQX010000002.1"/>
</dbReference>
<dbReference type="SMART" id="SM00271">
    <property type="entry name" value="DnaJ"/>
    <property type="match status" value="1"/>
</dbReference>
<dbReference type="EMBL" id="JAHWQX010000002">
    <property type="protein sequence ID" value="MBW3096945.1"/>
    <property type="molecule type" value="Genomic_DNA"/>
</dbReference>
<sequence length="321" mass="34340">MRSPYAVLGVARTADTSSIKAAYRTLAKSLHPDQNRDDPDAGSRFAEITQAYKVLIDPQRRRAFDRGEIDAEGRRRPRRGTARGAAKARSARPAQTGADSFDAMVREIFGEDAETAAPASGSKAPDRDPLSALDGLFAKWKSVHRAARENAAEPRTAISEVHVSAEIELESVLTGTTLQVPLEGGGSLPLPVPAGIADGSELTVAKPDMKVIATVRYRPHPSFRVDGADLHTDLAIELNAAVLGGRQVARGLDGPVKITLPEWTTGSEPVRIAGRGLPRGGLETGAQARGDLVVHLHIRLPGQPDAHLVDLLRSKRSSFFI</sequence>
<name>A0ABS6WPD2_9HYPH</name>
<dbReference type="InterPro" id="IPR001623">
    <property type="entry name" value="DnaJ_domain"/>
</dbReference>
<dbReference type="PANTHER" id="PTHR44145:SF3">
    <property type="entry name" value="DNAJ HOMOLOG SUBFAMILY A MEMBER 3, MITOCHONDRIAL"/>
    <property type="match status" value="1"/>
</dbReference>
<dbReference type="InterPro" id="IPR002939">
    <property type="entry name" value="DnaJ_C"/>
</dbReference>
<comment type="caution">
    <text evidence="4">The sequence shown here is derived from an EMBL/GenBank/DDBJ whole genome shotgun (WGS) entry which is preliminary data.</text>
</comment>
<dbReference type="Pfam" id="PF01556">
    <property type="entry name" value="DnaJ_C"/>
    <property type="match status" value="1"/>
</dbReference>
<protein>
    <submittedName>
        <fullName evidence="4">DnaJ domain-containing protein</fullName>
    </submittedName>
</protein>
<organism evidence="4 5">
    <name type="scientific">Pseudohoeflea coraliihabitans</name>
    <dbReference type="NCBI Taxonomy" id="2860393"/>
    <lineage>
        <taxon>Bacteria</taxon>
        <taxon>Pseudomonadati</taxon>
        <taxon>Pseudomonadota</taxon>
        <taxon>Alphaproteobacteria</taxon>
        <taxon>Hyphomicrobiales</taxon>
        <taxon>Rhizobiaceae</taxon>
        <taxon>Pseudohoeflea</taxon>
    </lineage>
</organism>
<keyword evidence="5" id="KW-1185">Reference proteome</keyword>
<feature type="compositionally biased region" description="Basic and acidic residues" evidence="2">
    <location>
        <begin position="65"/>
        <end position="74"/>
    </location>
</feature>
<reference evidence="4" key="1">
    <citation type="submission" date="2021-07" db="EMBL/GenBank/DDBJ databases">
        <title>Pseudohoeflea marina sp. nov. a polyhydroxyalcanoate-producing bacterium.</title>
        <authorList>
            <person name="Zheng W."/>
            <person name="Yu S."/>
            <person name="Huang Y."/>
        </authorList>
    </citation>
    <scope>NUCLEOTIDE SEQUENCE</scope>
    <source>
        <strain evidence="4">DP4N28-3</strain>
    </source>
</reference>
<evidence type="ECO:0000259" key="3">
    <source>
        <dbReference type="PROSITE" id="PS50076"/>
    </source>
</evidence>
<feature type="domain" description="J" evidence="3">
    <location>
        <begin position="3"/>
        <end position="68"/>
    </location>
</feature>